<dbReference type="InterPro" id="IPR001128">
    <property type="entry name" value="Cyt_P450"/>
</dbReference>
<dbReference type="GO" id="GO:0020037">
    <property type="term" value="F:heme binding"/>
    <property type="evidence" value="ECO:0007669"/>
    <property type="project" value="InterPro"/>
</dbReference>
<dbReference type="InterPro" id="IPR002401">
    <property type="entry name" value="Cyt_P450_E_grp-I"/>
</dbReference>
<dbReference type="InterPro" id="IPR017972">
    <property type="entry name" value="Cyt_P450_CS"/>
</dbReference>
<dbReference type="PANTHER" id="PTHR24305">
    <property type="entry name" value="CYTOCHROME P450"/>
    <property type="match status" value="1"/>
</dbReference>
<organism evidence="7 8">
    <name type="scientific">Gigaspora rosea</name>
    <dbReference type="NCBI Taxonomy" id="44941"/>
    <lineage>
        <taxon>Eukaryota</taxon>
        <taxon>Fungi</taxon>
        <taxon>Fungi incertae sedis</taxon>
        <taxon>Mucoromycota</taxon>
        <taxon>Glomeromycotina</taxon>
        <taxon>Glomeromycetes</taxon>
        <taxon>Diversisporales</taxon>
        <taxon>Gigasporaceae</taxon>
        <taxon>Gigaspora</taxon>
    </lineage>
</organism>
<comment type="similarity">
    <text evidence="2 6">Belongs to the cytochrome P450 family.</text>
</comment>
<accession>A0A397TS97</accession>
<dbReference type="AlphaFoldDB" id="A0A397TS97"/>
<gene>
    <name evidence="7" type="ORF">C2G38_2150776</name>
</gene>
<comment type="cofactor">
    <cofactor evidence="1 5">
        <name>heme</name>
        <dbReference type="ChEBI" id="CHEBI:30413"/>
    </cofactor>
</comment>
<evidence type="ECO:0000313" key="8">
    <source>
        <dbReference type="Proteomes" id="UP000266673"/>
    </source>
</evidence>
<dbReference type="Proteomes" id="UP000266673">
    <property type="component" value="Unassembled WGS sequence"/>
</dbReference>
<evidence type="ECO:0000256" key="4">
    <source>
        <dbReference type="ARBA" id="ARBA00023004"/>
    </source>
</evidence>
<dbReference type="STRING" id="44941.A0A397TS97"/>
<reference evidence="7 8" key="1">
    <citation type="submission" date="2018-06" db="EMBL/GenBank/DDBJ databases">
        <title>Comparative genomics reveals the genomic features of Rhizophagus irregularis, R. cerebriforme, R. diaphanum and Gigaspora rosea, and their symbiotic lifestyle signature.</title>
        <authorList>
            <person name="Morin E."/>
            <person name="San Clemente H."/>
            <person name="Chen E.C.H."/>
            <person name="De La Providencia I."/>
            <person name="Hainaut M."/>
            <person name="Kuo A."/>
            <person name="Kohler A."/>
            <person name="Murat C."/>
            <person name="Tang N."/>
            <person name="Roy S."/>
            <person name="Loubradou J."/>
            <person name="Henrissat B."/>
            <person name="Grigoriev I.V."/>
            <person name="Corradi N."/>
            <person name="Roux C."/>
            <person name="Martin F.M."/>
        </authorList>
    </citation>
    <scope>NUCLEOTIDE SEQUENCE [LARGE SCALE GENOMIC DNA]</scope>
    <source>
        <strain evidence="7 8">DAOM 194757</strain>
    </source>
</reference>
<evidence type="ECO:0000256" key="2">
    <source>
        <dbReference type="ARBA" id="ARBA00010617"/>
    </source>
</evidence>
<dbReference type="GO" id="GO:0005506">
    <property type="term" value="F:iron ion binding"/>
    <property type="evidence" value="ECO:0007669"/>
    <property type="project" value="InterPro"/>
</dbReference>
<dbReference type="Pfam" id="PF00067">
    <property type="entry name" value="p450"/>
    <property type="match status" value="2"/>
</dbReference>
<keyword evidence="5 6" id="KW-0349">Heme</keyword>
<dbReference type="InterPro" id="IPR050121">
    <property type="entry name" value="Cytochrome_P450_monoxygenase"/>
</dbReference>
<proteinExistence type="inferred from homology"/>
<evidence type="ECO:0000256" key="3">
    <source>
        <dbReference type="ARBA" id="ARBA00022723"/>
    </source>
</evidence>
<protein>
    <submittedName>
        <fullName evidence="7">Cytochrome P450</fullName>
    </submittedName>
</protein>
<dbReference type="OrthoDB" id="1470350at2759"/>
<keyword evidence="3 5" id="KW-0479">Metal-binding</keyword>
<dbReference type="PRINTS" id="PR00463">
    <property type="entry name" value="EP450I"/>
</dbReference>
<dbReference type="EMBL" id="QKWP01003817">
    <property type="protein sequence ID" value="RIB00664.1"/>
    <property type="molecule type" value="Genomic_DNA"/>
</dbReference>
<feature type="binding site" description="axial binding residue" evidence="5">
    <location>
        <position position="236"/>
    </location>
    <ligand>
        <name>heme</name>
        <dbReference type="ChEBI" id="CHEBI:30413"/>
    </ligand>
    <ligandPart>
        <name>Fe</name>
        <dbReference type="ChEBI" id="CHEBI:18248"/>
    </ligandPart>
</feature>
<keyword evidence="4 5" id="KW-0408">Iron</keyword>
<dbReference type="SUPFAM" id="SSF48264">
    <property type="entry name" value="Cytochrome P450"/>
    <property type="match status" value="1"/>
</dbReference>
<evidence type="ECO:0000256" key="5">
    <source>
        <dbReference type="PIRSR" id="PIRSR602401-1"/>
    </source>
</evidence>
<name>A0A397TS97_9GLOM</name>
<keyword evidence="6" id="KW-0560">Oxidoreductase</keyword>
<sequence>MVPTFVQAGHKLKDFWMKQIGDKKEERITITAIIPKITLDVIGLVESELAQAYKTLVNRNPLPLYTAFEENLSFIRKLPIPYYKQHYDSLKIIRNISEKLIAEQKNATVRGKDLMSLLVMTLLISGHGTTSASLSWALYFLAKNPDIQDRLRKEVLAVFTDPPALIRHNIKDEIMDGYVVPKNTPLMIAIYAIHHDPSIWGDDAEDFNPSRWLNPEIKSKVTNNNFIPFGAGPTSCLGLKMAHLELKSILAVIIRNLEFRLVEGYTFKKKFIGLSKPIPGIDLWISKVDS</sequence>
<keyword evidence="8" id="KW-1185">Reference proteome</keyword>
<dbReference type="Gene3D" id="1.10.630.10">
    <property type="entry name" value="Cytochrome P450"/>
    <property type="match status" value="2"/>
</dbReference>
<comment type="caution">
    <text evidence="7">The sequence shown here is derived from an EMBL/GenBank/DDBJ whole genome shotgun (WGS) entry which is preliminary data.</text>
</comment>
<evidence type="ECO:0000256" key="1">
    <source>
        <dbReference type="ARBA" id="ARBA00001971"/>
    </source>
</evidence>
<dbReference type="PRINTS" id="PR00385">
    <property type="entry name" value="P450"/>
</dbReference>
<dbReference type="GO" id="GO:0004497">
    <property type="term" value="F:monooxygenase activity"/>
    <property type="evidence" value="ECO:0007669"/>
    <property type="project" value="UniProtKB-KW"/>
</dbReference>
<dbReference type="InterPro" id="IPR036396">
    <property type="entry name" value="Cyt_P450_sf"/>
</dbReference>
<keyword evidence="6" id="KW-0503">Monooxygenase</keyword>
<dbReference type="GO" id="GO:0016705">
    <property type="term" value="F:oxidoreductase activity, acting on paired donors, with incorporation or reduction of molecular oxygen"/>
    <property type="evidence" value="ECO:0007669"/>
    <property type="project" value="InterPro"/>
</dbReference>
<dbReference type="PANTHER" id="PTHR24305:SF166">
    <property type="entry name" value="CYTOCHROME P450 12A4, MITOCHONDRIAL-RELATED"/>
    <property type="match status" value="1"/>
</dbReference>
<dbReference type="PROSITE" id="PS00086">
    <property type="entry name" value="CYTOCHROME_P450"/>
    <property type="match status" value="1"/>
</dbReference>
<evidence type="ECO:0000256" key="6">
    <source>
        <dbReference type="RuleBase" id="RU000461"/>
    </source>
</evidence>
<evidence type="ECO:0000313" key="7">
    <source>
        <dbReference type="EMBL" id="RIB00664.1"/>
    </source>
</evidence>